<dbReference type="Proteomes" id="UP000830395">
    <property type="component" value="Chromosome 6"/>
</dbReference>
<gene>
    <name evidence="1" type="ORF">PDJAM_G00225080</name>
</gene>
<evidence type="ECO:0000313" key="1">
    <source>
        <dbReference type="EMBL" id="MCJ8733570.1"/>
    </source>
</evidence>
<evidence type="ECO:0000313" key="2">
    <source>
        <dbReference type="Proteomes" id="UP000830395"/>
    </source>
</evidence>
<sequence>MGAQGSLLRMRSEGFPAWNRSHRRTTVAQIAENINAGYDRKVSENTVLCSLLRMELHNRRLVRVPMLTPVHQRKRLQWACEHQNWTMKQWKKVAWSDEPRFPLHHVDGRVRVHRLPGEKTAPGCTMGRRQAGGGSVMPWTMFCWENLGPGIHVDVTLTHSTYLNIVADQVHPFMATVFPNGTPRARADHKPGSACGSAPELCLLPDFLYMADLDKSNGDLSEISCAVNAQATGASRRKCRVLL</sequence>
<dbReference type="EMBL" id="CM040980">
    <property type="protein sequence ID" value="MCJ8733570.1"/>
    <property type="molecule type" value="Genomic_DNA"/>
</dbReference>
<name>A0ACC5YCU0_9TELE</name>
<accession>A0ACC5YCU0</accession>
<protein>
    <submittedName>
        <fullName evidence="1">Uncharacterized protein</fullName>
    </submittedName>
</protein>
<organism evidence="1 2">
    <name type="scientific">Pangasius djambal</name>
    <dbReference type="NCBI Taxonomy" id="1691987"/>
    <lineage>
        <taxon>Eukaryota</taxon>
        <taxon>Metazoa</taxon>
        <taxon>Chordata</taxon>
        <taxon>Craniata</taxon>
        <taxon>Vertebrata</taxon>
        <taxon>Euteleostomi</taxon>
        <taxon>Actinopterygii</taxon>
        <taxon>Neopterygii</taxon>
        <taxon>Teleostei</taxon>
        <taxon>Ostariophysi</taxon>
        <taxon>Siluriformes</taxon>
        <taxon>Pangasiidae</taxon>
        <taxon>Pangasius</taxon>
    </lineage>
</organism>
<reference evidence="1" key="1">
    <citation type="submission" date="2020-02" db="EMBL/GenBank/DDBJ databases">
        <title>Genome sequencing of the panga catfish, Pangasius djambal.</title>
        <authorList>
            <person name="Wen M."/>
            <person name="Zahm M."/>
            <person name="Roques C."/>
            <person name="Cabau C."/>
            <person name="Klopp C."/>
            <person name="Donnadieu C."/>
            <person name="Jouanno E."/>
            <person name="Avarre J.-C."/>
            <person name="Campet M."/>
            <person name="Ha T."/>
            <person name="Dugue R."/>
            <person name="Lampietro C."/>
            <person name="Louis A."/>
            <person name="Herpin A."/>
            <person name="Echchiki A."/>
            <person name="Berthelot C."/>
            <person name="Parey E."/>
            <person name="Roest-Crollius H."/>
            <person name="Braasch I."/>
            <person name="Postlethwait J.H."/>
            <person name="Bobe J."/>
            <person name="Montfort J."/>
            <person name="Bouchez O."/>
            <person name="Begum T."/>
            <person name="Schartl M."/>
            <person name="Gustiano R."/>
            <person name="Guiguen Y."/>
        </authorList>
    </citation>
    <scope>NUCLEOTIDE SEQUENCE</scope>
    <source>
        <strain evidence="1">Pdj_M5554</strain>
    </source>
</reference>
<comment type="caution">
    <text evidence="1">The sequence shown here is derived from an EMBL/GenBank/DDBJ whole genome shotgun (WGS) entry which is preliminary data.</text>
</comment>
<keyword evidence="2" id="KW-1185">Reference proteome</keyword>
<proteinExistence type="predicted"/>